<evidence type="ECO:0000256" key="1">
    <source>
        <dbReference type="ARBA" id="ARBA00004651"/>
    </source>
</evidence>
<feature type="transmembrane region" description="Helical" evidence="7">
    <location>
        <begin position="293"/>
        <end position="315"/>
    </location>
</feature>
<dbReference type="PROSITE" id="PS50850">
    <property type="entry name" value="MFS"/>
    <property type="match status" value="1"/>
</dbReference>
<feature type="transmembrane region" description="Helical" evidence="7">
    <location>
        <begin position="355"/>
        <end position="372"/>
    </location>
</feature>
<feature type="transmembrane region" description="Helical" evidence="7">
    <location>
        <begin position="80"/>
        <end position="102"/>
    </location>
</feature>
<feature type="transmembrane region" description="Helical" evidence="7">
    <location>
        <begin position="266"/>
        <end position="287"/>
    </location>
</feature>
<dbReference type="InterPro" id="IPR011701">
    <property type="entry name" value="MFS"/>
</dbReference>
<proteinExistence type="predicted"/>
<dbReference type="InterPro" id="IPR020846">
    <property type="entry name" value="MFS_dom"/>
</dbReference>
<feature type="transmembrane region" description="Helical" evidence="7">
    <location>
        <begin position="227"/>
        <end position="245"/>
    </location>
</feature>
<dbReference type="SUPFAM" id="SSF103473">
    <property type="entry name" value="MFS general substrate transporter"/>
    <property type="match status" value="1"/>
</dbReference>
<feature type="transmembrane region" description="Helical" evidence="7">
    <location>
        <begin position="108"/>
        <end position="126"/>
    </location>
</feature>
<organism evidence="9 10">
    <name type="scientific">Flavobacterium agricola</name>
    <dbReference type="NCBI Taxonomy" id="2870839"/>
    <lineage>
        <taxon>Bacteria</taxon>
        <taxon>Pseudomonadati</taxon>
        <taxon>Bacteroidota</taxon>
        <taxon>Flavobacteriia</taxon>
        <taxon>Flavobacteriales</taxon>
        <taxon>Flavobacteriaceae</taxon>
        <taxon>Flavobacterium</taxon>
    </lineage>
</organism>
<evidence type="ECO:0000313" key="9">
    <source>
        <dbReference type="EMBL" id="UYW02608.1"/>
    </source>
</evidence>
<evidence type="ECO:0000313" key="10">
    <source>
        <dbReference type="Proteomes" id="UP001163328"/>
    </source>
</evidence>
<evidence type="ECO:0000256" key="5">
    <source>
        <dbReference type="ARBA" id="ARBA00022989"/>
    </source>
</evidence>
<dbReference type="InterPro" id="IPR036259">
    <property type="entry name" value="MFS_trans_sf"/>
</dbReference>
<dbReference type="Gene3D" id="1.20.1250.20">
    <property type="entry name" value="MFS general substrate transporter like domains"/>
    <property type="match status" value="1"/>
</dbReference>
<name>A0ABY6M4L3_9FLAO</name>
<keyword evidence="5 7" id="KW-1133">Transmembrane helix</keyword>
<evidence type="ECO:0000256" key="3">
    <source>
        <dbReference type="ARBA" id="ARBA00022475"/>
    </source>
</evidence>
<feature type="transmembrane region" description="Helical" evidence="7">
    <location>
        <begin position="138"/>
        <end position="160"/>
    </location>
</feature>
<feature type="transmembrane region" description="Helical" evidence="7">
    <location>
        <begin position="203"/>
        <end position="221"/>
    </location>
</feature>
<keyword evidence="3" id="KW-1003">Cell membrane</keyword>
<feature type="transmembrane region" description="Helical" evidence="7">
    <location>
        <begin position="48"/>
        <end position="68"/>
    </location>
</feature>
<comment type="subcellular location">
    <subcellularLocation>
        <location evidence="1">Cell membrane</location>
        <topology evidence="1">Multi-pass membrane protein</topology>
    </subcellularLocation>
</comment>
<feature type="transmembrane region" description="Helical" evidence="7">
    <location>
        <begin position="327"/>
        <end position="349"/>
    </location>
</feature>
<reference evidence="9" key="1">
    <citation type="submission" date="2021-08" db="EMBL/GenBank/DDBJ databases">
        <title>Flavobacterium sp. strain CC-SYL302.</title>
        <authorList>
            <person name="Lin S.-Y."/>
            <person name="Lee T.-H."/>
            <person name="Young C.-C."/>
        </authorList>
    </citation>
    <scope>NUCLEOTIDE SEQUENCE</scope>
    <source>
        <strain evidence="9">CC-SYL302</strain>
    </source>
</reference>
<dbReference type="NCBIfam" id="TIGR00711">
    <property type="entry name" value="efflux_EmrB"/>
    <property type="match status" value="1"/>
</dbReference>
<dbReference type="PRINTS" id="PR01036">
    <property type="entry name" value="TCRTETB"/>
</dbReference>
<dbReference type="CDD" id="cd17503">
    <property type="entry name" value="MFS_LmrB_MDR_like"/>
    <property type="match status" value="1"/>
</dbReference>
<protein>
    <submittedName>
        <fullName evidence="9">DHA2 family efflux MFS transporter permease subunit</fullName>
    </submittedName>
</protein>
<keyword evidence="10" id="KW-1185">Reference proteome</keyword>
<feature type="transmembrane region" description="Helical" evidence="7">
    <location>
        <begin position="435"/>
        <end position="454"/>
    </location>
</feature>
<dbReference type="Pfam" id="PF07690">
    <property type="entry name" value="MFS_1"/>
    <property type="match status" value="1"/>
</dbReference>
<evidence type="ECO:0000256" key="2">
    <source>
        <dbReference type="ARBA" id="ARBA00022448"/>
    </source>
</evidence>
<dbReference type="EMBL" id="CP081495">
    <property type="protein sequence ID" value="UYW02608.1"/>
    <property type="molecule type" value="Genomic_DNA"/>
</dbReference>
<dbReference type="PANTHER" id="PTHR42718">
    <property type="entry name" value="MAJOR FACILITATOR SUPERFAMILY MULTIDRUG TRANSPORTER MFSC"/>
    <property type="match status" value="1"/>
</dbReference>
<keyword evidence="2" id="KW-0813">Transport</keyword>
<evidence type="ECO:0000256" key="4">
    <source>
        <dbReference type="ARBA" id="ARBA00022692"/>
    </source>
</evidence>
<evidence type="ECO:0000256" key="6">
    <source>
        <dbReference type="ARBA" id="ARBA00023136"/>
    </source>
</evidence>
<evidence type="ECO:0000256" key="7">
    <source>
        <dbReference type="SAM" id="Phobius"/>
    </source>
</evidence>
<feature type="domain" description="Major facilitator superfamily (MFS) profile" evidence="8">
    <location>
        <begin position="14"/>
        <end position="459"/>
    </location>
</feature>
<sequence length="465" mass="50441">MSQNQDFNPAKEVLPWLTALAFFMQALDGTILNTALPAIAKDFNQSSLQMQSVVISYTVTLAILIPLSGWLSDRYGTKKIFTLSVVLFTFGSVLCAFSYDIFNLVCARIIQAAGGAMMVPVARLAILYTYPKNQLLRVMNFITIPGLVGQVVGPSLGGFLSDYYSWHWVFLINIPIGIIGVVLTQKKMPNITKPVGKFDGLGLLYISTTIVALTVIMELISLGITKWTYLTGAILLTFIAIILYIKRSRKHPKPIIDLTLFKVDTLRIGLLGNLFTRLGVGGMPFLLPLLLQVGYGHSAAISGLMLIPSALANMLAKYAVVPLIQRFGYRTVLITNTLILAFIITSFSLTDKSTPLLYFIPLMLFFGSANSIQMSSMNTITIADLNNDTASSGNSLLAIMQQLSNSFGVSIAALILSLMPSFSATTMSTADAFKYTFITIGVITALSSLVFGNLKPTAGSDLSGR</sequence>
<dbReference type="Proteomes" id="UP001163328">
    <property type="component" value="Chromosome"/>
</dbReference>
<feature type="transmembrane region" description="Helical" evidence="7">
    <location>
        <begin position="403"/>
        <end position="423"/>
    </location>
</feature>
<evidence type="ECO:0000259" key="8">
    <source>
        <dbReference type="PROSITE" id="PS50850"/>
    </source>
</evidence>
<dbReference type="Gene3D" id="1.20.1720.10">
    <property type="entry name" value="Multidrug resistance protein D"/>
    <property type="match status" value="1"/>
</dbReference>
<dbReference type="InterPro" id="IPR004638">
    <property type="entry name" value="EmrB-like"/>
</dbReference>
<keyword evidence="6 7" id="KW-0472">Membrane</keyword>
<feature type="transmembrane region" description="Helical" evidence="7">
    <location>
        <begin position="12"/>
        <end position="36"/>
    </location>
</feature>
<gene>
    <name evidence="9" type="ORF">K5I29_05715</name>
</gene>
<dbReference type="PANTHER" id="PTHR42718:SF46">
    <property type="entry name" value="BLR6921 PROTEIN"/>
    <property type="match status" value="1"/>
</dbReference>
<keyword evidence="4 7" id="KW-0812">Transmembrane</keyword>
<feature type="transmembrane region" description="Helical" evidence="7">
    <location>
        <begin position="166"/>
        <end position="183"/>
    </location>
</feature>
<accession>A0ABY6M4L3</accession>